<keyword evidence="3" id="KW-0520">NAD</keyword>
<dbReference type="PROSITE" id="PS00070">
    <property type="entry name" value="ALDEHYDE_DEHYDR_CYS"/>
    <property type="match status" value="1"/>
</dbReference>
<dbReference type="InterPro" id="IPR010061">
    <property type="entry name" value="MeMal-semiAld_DH"/>
</dbReference>
<dbReference type="Proteomes" id="UP000638848">
    <property type="component" value="Unassembled WGS sequence"/>
</dbReference>
<dbReference type="EMBL" id="BMEQ01000001">
    <property type="protein sequence ID" value="GGG42242.1"/>
    <property type="molecule type" value="Genomic_DNA"/>
</dbReference>
<evidence type="ECO:0000259" key="4">
    <source>
        <dbReference type="Pfam" id="PF00171"/>
    </source>
</evidence>
<accession>A0A917LM49</accession>
<dbReference type="InterPro" id="IPR016161">
    <property type="entry name" value="Ald_DH/histidinol_DH"/>
</dbReference>
<feature type="domain" description="Aldehyde dehydrogenase" evidence="4">
    <location>
        <begin position="29"/>
        <end position="488"/>
    </location>
</feature>
<dbReference type="AlphaFoldDB" id="A0A917LM49"/>
<evidence type="ECO:0000256" key="3">
    <source>
        <dbReference type="ARBA" id="ARBA00023027"/>
    </source>
</evidence>
<dbReference type="InterPro" id="IPR016162">
    <property type="entry name" value="Ald_DH_N"/>
</dbReference>
<proteinExistence type="predicted"/>
<dbReference type="GO" id="GO:0006210">
    <property type="term" value="P:thymine catabolic process"/>
    <property type="evidence" value="ECO:0007669"/>
    <property type="project" value="TreeGrafter"/>
</dbReference>
<protein>
    <recommendedName>
        <fullName evidence="1">methylmalonate-semialdehyde dehydrogenase (CoA acylating)</fullName>
        <ecNumber evidence="1">1.2.1.27</ecNumber>
    </recommendedName>
</protein>
<sequence length="511" mass="54581">MTQQIDKTQQQVQHIEHFIAGARSAGSGDRTQEVYNPATGEVSGILHLASDEDLQRTVAAARAAADSWGDVSLSRRMAVLFTFRELVAAHTDDLARLITAEHGKVLSDAKGEVGRGLEVVEFACGITEHLKGEFSDQFSTGIDVYSFRQPLGVVAGITPFNFPVMVPLWMAPVAIATGNAFILKPSERDPSPSLLIAELWKQAGLPDGVFQVLHGGKEAVDGLLTHPDVDGISFVGSTPIARYVHETATKHGKRVQALGGAKNHAVVLPDADMDVAADNINAAAFGSAGERCMAISVAVAVGEAADQLVDKLAERAREITVGNGMHEASDMGPVITPASKDRIQKIVTAAEEDGAAIVVDGRDLIVADHEDGFFVGPTVLDRVRQDMQAYEEEIFGPVLVVLRVDSLEAAIEVINANPYGNGTAIFTSSGAYARQFKRRVSVGMIGVNVPIPVPVAWHSFGGWKASLFGDHHIYGPDGVRFYTRGKAVTERWPEPHHASGASFAFPSSSDH</sequence>
<gene>
    <name evidence="5" type="primary">mmsA</name>
    <name evidence="5" type="ORF">GCM10011374_00750</name>
</gene>
<dbReference type="CDD" id="cd07085">
    <property type="entry name" value="ALDH_F6_MMSDH"/>
    <property type="match status" value="1"/>
</dbReference>
<dbReference type="InterPro" id="IPR015590">
    <property type="entry name" value="Aldehyde_DH_dom"/>
</dbReference>
<dbReference type="NCBIfam" id="TIGR01722">
    <property type="entry name" value="MMSDH"/>
    <property type="match status" value="1"/>
</dbReference>
<organism evidence="5 6">
    <name type="scientific">Kocuria dechangensis</name>
    <dbReference type="NCBI Taxonomy" id="1176249"/>
    <lineage>
        <taxon>Bacteria</taxon>
        <taxon>Bacillati</taxon>
        <taxon>Actinomycetota</taxon>
        <taxon>Actinomycetes</taxon>
        <taxon>Micrococcales</taxon>
        <taxon>Micrococcaceae</taxon>
        <taxon>Kocuria</taxon>
    </lineage>
</organism>
<dbReference type="Pfam" id="PF00171">
    <property type="entry name" value="Aldedh"/>
    <property type="match status" value="1"/>
</dbReference>
<evidence type="ECO:0000313" key="5">
    <source>
        <dbReference type="EMBL" id="GGG42242.1"/>
    </source>
</evidence>
<dbReference type="EC" id="1.2.1.27" evidence="1"/>
<evidence type="ECO:0000313" key="6">
    <source>
        <dbReference type="Proteomes" id="UP000638848"/>
    </source>
</evidence>
<dbReference type="FunFam" id="3.40.309.10:FF:000002">
    <property type="entry name" value="Methylmalonate-semialdehyde dehydrogenase (Acylating)"/>
    <property type="match status" value="1"/>
</dbReference>
<keyword evidence="6" id="KW-1185">Reference proteome</keyword>
<dbReference type="InterPro" id="IPR016163">
    <property type="entry name" value="Ald_DH_C"/>
</dbReference>
<reference evidence="5" key="1">
    <citation type="journal article" date="2014" name="Int. J. Syst. Evol. Microbiol.">
        <title>Complete genome sequence of Corynebacterium casei LMG S-19264T (=DSM 44701T), isolated from a smear-ripened cheese.</title>
        <authorList>
            <consortium name="US DOE Joint Genome Institute (JGI-PGF)"/>
            <person name="Walter F."/>
            <person name="Albersmeier A."/>
            <person name="Kalinowski J."/>
            <person name="Ruckert C."/>
        </authorList>
    </citation>
    <scope>NUCLEOTIDE SEQUENCE</scope>
    <source>
        <strain evidence="5">CGMCC 1.12187</strain>
    </source>
</reference>
<dbReference type="GO" id="GO:0006574">
    <property type="term" value="P:L-valine catabolic process"/>
    <property type="evidence" value="ECO:0007669"/>
    <property type="project" value="TreeGrafter"/>
</dbReference>
<dbReference type="SUPFAM" id="SSF53720">
    <property type="entry name" value="ALDH-like"/>
    <property type="match status" value="1"/>
</dbReference>
<comment type="caution">
    <text evidence="5">The sequence shown here is derived from an EMBL/GenBank/DDBJ whole genome shotgun (WGS) entry which is preliminary data.</text>
</comment>
<dbReference type="PANTHER" id="PTHR43866:SF4">
    <property type="entry name" value="MALONATE-SEMIALDEHYDE DEHYDROGENASE"/>
    <property type="match status" value="1"/>
</dbReference>
<name>A0A917LM49_9MICC</name>
<dbReference type="GO" id="GO:0004491">
    <property type="term" value="F:methylmalonate-semialdehyde dehydrogenase (acylating, NAD) activity"/>
    <property type="evidence" value="ECO:0007669"/>
    <property type="project" value="UniProtKB-EC"/>
</dbReference>
<dbReference type="FunFam" id="3.40.605.10:FF:000003">
    <property type="entry name" value="Methylmalonate-semialdehyde dehydrogenase [acylating]"/>
    <property type="match status" value="1"/>
</dbReference>
<dbReference type="Gene3D" id="3.40.605.10">
    <property type="entry name" value="Aldehyde Dehydrogenase, Chain A, domain 1"/>
    <property type="match status" value="1"/>
</dbReference>
<reference evidence="5" key="2">
    <citation type="submission" date="2020-09" db="EMBL/GenBank/DDBJ databases">
        <authorList>
            <person name="Sun Q."/>
            <person name="Zhou Y."/>
        </authorList>
    </citation>
    <scope>NUCLEOTIDE SEQUENCE</scope>
    <source>
        <strain evidence="5">CGMCC 1.12187</strain>
    </source>
</reference>
<dbReference type="Gene3D" id="3.40.309.10">
    <property type="entry name" value="Aldehyde Dehydrogenase, Chain A, domain 2"/>
    <property type="match status" value="1"/>
</dbReference>
<evidence type="ECO:0000256" key="2">
    <source>
        <dbReference type="ARBA" id="ARBA00023002"/>
    </source>
</evidence>
<dbReference type="InterPro" id="IPR016160">
    <property type="entry name" value="Ald_DH_CS_CYS"/>
</dbReference>
<dbReference type="PANTHER" id="PTHR43866">
    <property type="entry name" value="MALONATE-SEMIALDEHYDE DEHYDROGENASE"/>
    <property type="match status" value="1"/>
</dbReference>
<dbReference type="RefSeq" id="WP_188533858.1">
    <property type="nucleotide sequence ID" value="NZ_BMEQ01000001.1"/>
</dbReference>
<evidence type="ECO:0000256" key="1">
    <source>
        <dbReference type="ARBA" id="ARBA00013048"/>
    </source>
</evidence>
<keyword evidence="2" id="KW-0560">Oxidoreductase</keyword>